<sequence length="470" mass="48210">MRRPAPCTRRSSPKKSPQLKSEESVGAPGKNAKPGSSRRRRAGWLALAGGAALLAIGVFAYAQQAAAPQKSALATGGQAAPSAQAGGQSAQAEASPSPEQTGGGKDGTAAQGGGGSGNGGGGPAKPTGLMAAAVGRDEAGQAILGKLLTAQDQAAPSLLFKSPRLGNWIDWVKAGTPIAKVDAPSDRAAASVDWYDSGWCPCGTAQDAKPTAARIASWKPLQEGKLVLRSAMIAYKQRTGKWPASPKALAAAYPNNIMSGWNPEQTAWFGELSAELSAKTAAAGAAAGWPNETGPADGNGAPAGTLAALAEQPIEIVIDKTRHRLAVISGGVLLRNYEVGLGAKDTPTPEGSFVISEKVRNPNGSATGAFGSRGMTLSDTLYAIHGTDEPSSVGKDESHGCARMNKQDVEELFDLVQIGTKVTISKGGAARRAARAGEALQAEACAERDQPRQKIRMARLNRMPARPATD</sequence>
<evidence type="ECO:0000256" key="8">
    <source>
        <dbReference type="ARBA" id="ARBA00023316"/>
    </source>
</evidence>
<evidence type="ECO:0000256" key="4">
    <source>
        <dbReference type="ARBA" id="ARBA00022679"/>
    </source>
</evidence>
<dbReference type="Gene3D" id="2.40.440.10">
    <property type="entry name" value="L,D-transpeptidase catalytic domain-like"/>
    <property type="match status" value="1"/>
</dbReference>
<evidence type="ECO:0000256" key="3">
    <source>
        <dbReference type="ARBA" id="ARBA00022676"/>
    </source>
</evidence>
<evidence type="ECO:0000256" key="9">
    <source>
        <dbReference type="PROSITE-ProRule" id="PRU01373"/>
    </source>
</evidence>
<comment type="pathway">
    <text evidence="1 9">Cell wall biogenesis; peptidoglycan biosynthesis.</text>
</comment>
<feature type="region of interest" description="Disordered" evidence="10">
    <location>
        <begin position="444"/>
        <end position="470"/>
    </location>
</feature>
<dbReference type="GO" id="GO:0018104">
    <property type="term" value="P:peptidoglycan-protein cross-linking"/>
    <property type="evidence" value="ECO:0007669"/>
    <property type="project" value="TreeGrafter"/>
</dbReference>
<feature type="transmembrane region" description="Helical" evidence="11">
    <location>
        <begin position="42"/>
        <end position="62"/>
    </location>
</feature>
<evidence type="ECO:0000259" key="12">
    <source>
        <dbReference type="PROSITE" id="PS52029"/>
    </source>
</evidence>
<evidence type="ECO:0000256" key="2">
    <source>
        <dbReference type="ARBA" id="ARBA00005992"/>
    </source>
</evidence>
<evidence type="ECO:0000256" key="10">
    <source>
        <dbReference type="SAM" id="MobiDB-lite"/>
    </source>
</evidence>
<evidence type="ECO:0000256" key="6">
    <source>
        <dbReference type="ARBA" id="ARBA00022960"/>
    </source>
</evidence>
<gene>
    <name evidence="13" type="ORF">OMP40_33265</name>
</gene>
<dbReference type="Proteomes" id="UP001153404">
    <property type="component" value="Unassembled WGS sequence"/>
</dbReference>
<feature type="region of interest" description="Disordered" evidence="10">
    <location>
        <begin position="1"/>
        <end position="39"/>
    </location>
</feature>
<dbReference type="CDD" id="cd16913">
    <property type="entry name" value="YkuD_like"/>
    <property type="match status" value="1"/>
</dbReference>
<feature type="compositionally biased region" description="Gly residues" evidence="10">
    <location>
        <begin position="101"/>
        <end position="123"/>
    </location>
</feature>
<dbReference type="GO" id="GO:0071972">
    <property type="term" value="F:peptidoglycan L,D-transpeptidase activity"/>
    <property type="evidence" value="ECO:0007669"/>
    <property type="project" value="TreeGrafter"/>
</dbReference>
<keyword evidence="4" id="KW-0808">Transferase</keyword>
<evidence type="ECO:0000256" key="7">
    <source>
        <dbReference type="ARBA" id="ARBA00022984"/>
    </source>
</evidence>
<proteinExistence type="inferred from homology"/>
<keyword evidence="7 9" id="KW-0573">Peptidoglycan synthesis</keyword>
<dbReference type="InterPro" id="IPR050979">
    <property type="entry name" value="LD-transpeptidase"/>
</dbReference>
<keyword evidence="3" id="KW-0328">Glycosyltransferase</keyword>
<keyword evidence="8 9" id="KW-0961">Cell wall biogenesis/degradation</keyword>
<keyword evidence="5" id="KW-0378">Hydrolase</keyword>
<dbReference type="SUPFAM" id="SSF141523">
    <property type="entry name" value="L,D-transpeptidase catalytic domain-like"/>
    <property type="match status" value="1"/>
</dbReference>
<dbReference type="GO" id="GO:0071555">
    <property type="term" value="P:cell wall organization"/>
    <property type="evidence" value="ECO:0007669"/>
    <property type="project" value="UniProtKB-UniRule"/>
</dbReference>
<keyword evidence="11" id="KW-1133">Transmembrane helix</keyword>
<comment type="similarity">
    <text evidence="2">Belongs to the YkuD family.</text>
</comment>
<evidence type="ECO:0000256" key="5">
    <source>
        <dbReference type="ARBA" id="ARBA00022801"/>
    </source>
</evidence>
<feature type="compositionally biased region" description="Low complexity" evidence="10">
    <location>
        <begin position="77"/>
        <end position="100"/>
    </location>
</feature>
<keyword evidence="6 9" id="KW-0133">Cell shape</keyword>
<comment type="caution">
    <text evidence="13">The sequence shown here is derived from an EMBL/GenBank/DDBJ whole genome shotgun (WGS) entry which is preliminary data.</text>
</comment>
<dbReference type="AlphaFoldDB" id="A0A9X4KZW0"/>
<protein>
    <submittedName>
        <fullName evidence="13">L,D-transpeptidase</fullName>
    </submittedName>
</protein>
<feature type="region of interest" description="Disordered" evidence="10">
    <location>
        <begin position="77"/>
        <end position="129"/>
    </location>
</feature>
<keyword evidence="11" id="KW-0812">Transmembrane</keyword>
<dbReference type="PROSITE" id="PS52029">
    <property type="entry name" value="LD_TPASE"/>
    <property type="match status" value="1"/>
</dbReference>
<dbReference type="EMBL" id="JAPDIA010000008">
    <property type="protein sequence ID" value="MDG0813623.1"/>
    <property type="molecule type" value="Genomic_DNA"/>
</dbReference>
<keyword evidence="14" id="KW-1185">Reference proteome</keyword>
<dbReference type="PANTHER" id="PTHR30582:SF24">
    <property type="entry name" value="L,D-TRANSPEPTIDASE ERFK_SRFK-RELATED"/>
    <property type="match status" value="1"/>
</dbReference>
<dbReference type="RefSeq" id="WP_277537686.1">
    <property type="nucleotide sequence ID" value="NZ_JAPDIA010000008.1"/>
</dbReference>
<dbReference type="InterPro" id="IPR005490">
    <property type="entry name" value="LD_TPept_cat_dom"/>
</dbReference>
<feature type="active site" description="Nucleophile" evidence="9">
    <location>
        <position position="401"/>
    </location>
</feature>
<dbReference type="InterPro" id="IPR038063">
    <property type="entry name" value="Transpep_catalytic_dom"/>
</dbReference>
<dbReference type="PANTHER" id="PTHR30582">
    <property type="entry name" value="L,D-TRANSPEPTIDASE"/>
    <property type="match status" value="1"/>
</dbReference>
<organism evidence="13 14">
    <name type="scientific">Cohnella rhizosphaerae</name>
    <dbReference type="NCBI Taxonomy" id="1457232"/>
    <lineage>
        <taxon>Bacteria</taxon>
        <taxon>Bacillati</taxon>
        <taxon>Bacillota</taxon>
        <taxon>Bacilli</taxon>
        <taxon>Bacillales</taxon>
        <taxon>Paenibacillaceae</taxon>
        <taxon>Cohnella</taxon>
    </lineage>
</organism>
<reference evidence="13" key="1">
    <citation type="submission" date="2022-10" db="EMBL/GenBank/DDBJ databases">
        <title>Comparative genomic analysis of Cohnella hashimotonis sp. nov., isolated from the International Space Station.</title>
        <authorList>
            <person name="Simpson A."/>
            <person name="Venkateswaran K."/>
        </authorList>
    </citation>
    <scope>NUCLEOTIDE SEQUENCE</scope>
    <source>
        <strain evidence="13">DSM 28161</strain>
    </source>
</reference>
<evidence type="ECO:0000313" key="13">
    <source>
        <dbReference type="EMBL" id="MDG0813623.1"/>
    </source>
</evidence>
<evidence type="ECO:0000256" key="1">
    <source>
        <dbReference type="ARBA" id="ARBA00004752"/>
    </source>
</evidence>
<dbReference type="GO" id="GO:0016757">
    <property type="term" value="F:glycosyltransferase activity"/>
    <property type="evidence" value="ECO:0007669"/>
    <property type="project" value="UniProtKB-KW"/>
</dbReference>
<keyword evidence="11" id="KW-0472">Membrane</keyword>
<name>A0A9X4KZW0_9BACL</name>
<evidence type="ECO:0000313" key="14">
    <source>
        <dbReference type="Proteomes" id="UP001153404"/>
    </source>
</evidence>
<dbReference type="Pfam" id="PF03734">
    <property type="entry name" value="YkuD"/>
    <property type="match status" value="1"/>
</dbReference>
<accession>A0A9X4KZW0</accession>
<feature type="domain" description="L,D-TPase catalytic" evidence="12">
    <location>
        <begin position="314"/>
        <end position="425"/>
    </location>
</feature>
<feature type="active site" description="Proton donor/acceptor" evidence="9">
    <location>
        <position position="385"/>
    </location>
</feature>
<dbReference type="GO" id="GO:0005576">
    <property type="term" value="C:extracellular region"/>
    <property type="evidence" value="ECO:0007669"/>
    <property type="project" value="TreeGrafter"/>
</dbReference>
<evidence type="ECO:0000256" key="11">
    <source>
        <dbReference type="SAM" id="Phobius"/>
    </source>
</evidence>
<dbReference type="GO" id="GO:0008360">
    <property type="term" value="P:regulation of cell shape"/>
    <property type="evidence" value="ECO:0007669"/>
    <property type="project" value="UniProtKB-UniRule"/>
</dbReference>